<reference evidence="1 2" key="1">
    <citation type="submission" date="2019-06" db="EMBL/GenBank/DDBJ databases">
        <title>Genome sequencing of plant associated microbes to promote plant fitness in Sorghum bicolor and Oryza sativa.</title>
        <authorList>
            <person name="Coleman-Derr D."/>
        </authorList>
    </citation>
    <scope>NUCLEOTIDE SEQUENCE [LARGE SCALE GENOMIC DNA]</scope>
    <source>
        <strain evidence="1 2">KV-663</strain>
    </source>
</reference>
<comment type="caution">
    <text evidence="1">The sequence shown here is derived from an EMBL/GenBank/DDBJ whole genome shotgun (WGS) entry which is preliminary data.</text>
</comment>
<dbReference type="Proteomes" id="UP000316747">
    <property type="component" value="Unassembled WGS sequence"/>
</dbReference>
<proteinExistence type="predicted"/>
<dbReference type="AlphaFoldDB" id="A0A543HZK4"/>
<keyword evidence="2" id="KW-1185">Reference proteome</keyword>
<dbReference type="EMBL" id="VFPM01000001">
    <property type="protein sequence ID" value="TQM63748.1"/>
    <property type="molecule type" value="Genomic_DNA"/>
</dbReference>
<sequence>MALEAQGPYGNVSTEAWVRPVDHAQDRPIAIPDIVRESLTRAADHAAQATATAAGAASSLATPDGMPAVNKTVTRCLSLSHPDRQSWAR</sequence>
<evidence type="ECO:0000313" key="1">
    <source>
        <dbReference type="EMBL" id="TQM63748.1"/>
    </source>
</evidence>
<evidence type="ECO:0000313" key="2">
    <source>
        <dbReference type="Proteomes" id="UP000316747"/>
    </source>
</evidence>
<protein>
    <submittedName>
        <fullName evidence="1">Uncharacterized protein</fullName>
    </submittedName>
</protein>
<gene>
    <name evidence="1" type="ORF">FBY41_0094</name>
</gene>
<accession>A0A543HZK4</accession>
<name>A0A543HZK4_9MICO</name>
<organism evidence="1 2">
    <name type="scientific">Humibacillus xanthopallidus</name>
    <dbReference type="NCBI Taxonomy" id="412689"/>
    <lineage>
        <taxon>Bacteria</taxon>
        <taxon>Bacillati</taxon>
        <taxon>Actinomycetota</taxon>
        <taxon>Actinomycetes</taxon>
        <taxon>Micrococcales</taxon>
        <taxon>Intrasporangiaceae</taxon>
        <taxon>Humibacillus</taxon>
    </lineage>
</organism>